<protein>
    <recommendedName>
        <fullName evidence="3">DUF4214 domain-containing protein</fullName>
    </recommendedName>
</protein>
<dbReference type="AlphaFoldDB" id="A0A2S8GND7"/>
<dbReference type="OrthoDB" id="276697at2"/>
<reference evidence="1 2" key="1">
    <citation type="submission" date="2018-02" db="EMBL/GenBank/DDBJ databases">
        <title>Comparative genomes isolates from brazilian mangrove.</title>
        <authorList>
            <person name="Araujo J.E."/>
            <person name="Taketani R.G."/>
            <person name="Silva M.C.P."/>
            <person name="Loureco M.V."/>
            <person name="Andreote F.D."/>
        </authorList>
    </citation>
    <scope>NUCLEOTIDE SEQUENCE [LARGE SCALE GENOMIC DNA]</scope>
    <source>
        <strain evidence="1 2">Nap-Phe MGV</strain>
    </source>
</reference>
<evidence type="ECO:0000313" key="1">
    <source>
        <dbReference type="EMBL" id="PQO45544.1"/>
    </source>
</evidence>
<gene>
    <name evidence="1" type="ORF">C5Y93_13960</name>
</gene>
<proteinExistence type="predicted"/>
<dbReference type="Gene3D" id="3.40.50.150">
    <property type="entry name" value="Vaccinia Virus protein VP39"/>
    <property type="match status" value="1"/>
</dbReference>
<dbReference type="RefSeq" id="WP_105336035.1">
    <property type="nucleotide sequence ID" value="NZ_PUHZ01000014.1"/>
</dbReference>
<dbReference type="EMBL" id="PUHZ01000014">
    <property type="protein sequence ID" value="PQO45544.1"/>
    <property type="molecule type" value="Genomic_DNA"/>
</dbReference>
<evidence type="ECO:0008006" key="3">
    <source>
        <dbReference type="Google" id="ProtNLM"/>
    </source>
</evidence>
<dbReference type="InterPro" id="IPR029063">
    <property type="entry name" value="SAM-dependent_MTases_sf"/>
</dbReference>
<evidence type="ECO:0000313" key="2">
    <source>
        <dbReference type="Proteomes" id="UP000237819"/>
    </source>
</evidence>
<name>A0A2S8GND7_9BACT</name>
<dbReference type="Proteomes" id="UP000237819">
    <property type="component" value="Unassembled WGS sequence"/>
</dbReference>
<sequence>MDSLREKVLQSIDVGDLLAPQDDVEFIRLAYRRVLGHSASKHCIEQWMPTLKDKTTSRVEFLNALSQSKTGRRHNVHVVGLEMLLKEERKEKPRKRKWWKRLLPKLRFSRRKPEDTSNLTNLDRRVASLTADWLNVTENIEHQFRQLRSSVNCGTLPLLPNLHVEDPRIDQQEIQANIEQMHASMAMLQDTTPVTSLEKVLAEVQQHAMASRLEQNFLCNWLLATQSVCDVLRGCRAGGIEIANWSAPPAALEFIRSLNVHATQETSLTEFLSSQPLASAGGILLESKLAALDDHELIKCLLLASSALKPGGCLLIVEGMPNPAFQTIRLQSALQACGFTIPTSAAELQSKHADSIIMLAETPVGSEVHCDS</sequence>
<organism evidence="1 2">
    <name type="scientific">Blastopirellula marina</name>
    <dbReference type="NCBI Taxonomy" id="124"/>
    <lineage>
        <taxon>Bacteria</taxon>
        <taxon>Pseudomonadati</taxon>
        <taxon>Planctomycetota</taxon>
        <taxon>Planctomycetia</taxon>
        <taxon>Pirellulales</taxon>
        <taxon>Pirellulaceae</taxon>
        <taxon>Blastopirellula</taxon>
    </lineage>
</organism>
<comment type="caution">
    <text evidence="1">The sequence shown here is derived from an EMBL/GenBank/DDBJ whole genome shotgun (WGS) entry which is preliminary data.</text>
</comment>
<accession>A0A2S8GND7</accession>